<name>A0A183BBS5_9TREM</name>
<evidence type="ECO:0000313" key="2">
    <source>
        <dbReference type="EMBL" id="VDP93931.1"/>
    </source>
</evidence>
<dbReference type="WBParaSite" id="ECPE_0001670301-mRNA-1">
    <property type="protein sequence ID" value="ECPE_0001670301-mRNA-1"/>
    <property type="gene ID" value="ECPE_0001670301"/>
</dbReference>
<sequence>MPPHEASISSLSNQQSWLPLKPDGTHGSGTHSGLLFYAFDPRGIPGWSGRILLSSSVKACDIFTGAKNLPETVSDYNRTRWRLGLPEGPNELLQDKTLPLEANGDLSGAIVADSSEAEKENGKLRPLGWLRAIDCNSSDPVLEGLALLRFSEASVVQSSLRVPLRLSDDVQSLGWYHVEPFAPSWWPETVAPELPRNILT</sequence>
<dbReference type="OrthoDB" id="6266309at2759"/>
<gene>
    <name evidence="2" type="ORF">ECPE_LOCUS16659</name>
</gene>
<proteinExistence type="predicted"/>
<dbReference type="Proteomes" id="UP000272942">
    <property type="component" value="Unassembled WGS sequence"/>
</dbReference>
<dbReference type="EMBL" id="UZAN01065300">
    <property type="protein sequence ID" value="VDP93931.1"/>
    <property type="molecule type" value="Genomic_DNA"/>
</dbReference>
<reference evidence="2 3" key="2">
    <citation type="submission" date="2018-11" db="EMBL/GenBank/DDBJ databases">
        <authorList>
            <consortium name="Pathogen Informatics"/>
        </authorList>
    </citation>
    <scope>NUCLEOTIDE SEQUENCE [LARGE SCALE GENOMIC DNA]</scope>
    <source>
        <strain evidence="2 3">Egypt</strain>
    </source>
</reference>
<evidence type="ECO:0000313" key="4">
    <source>
        <dbReference type="WBParaSite" id="ECPE_0001670301-mRNA-1"/>
    </source>
</evidence>
<accession>A0A183BBS5</accession>
<keyword evidence="3" id="KW-1185">Reference proteome</keyword>
<protein>
    <submittedName>
        <fullName evidence="4">DUF2185 domain-containing protein</fullName>
    </submittedName>
</protein>
<feature type="compositionally biased region" description="Polar residues" evidence="1">
    <location>
        <begin position="7"/>
        <end position="17"/>
    </location>
</feature>
<organism evidence="4">
    <name type="scientific">Echinostoma caproni</name>
    <dbReference type="NCBI Taxonomy" id="27848"/>
    <lineage>
        <taxon>Eukaryota</taxon>
        <taxon>Metazoa</taxon>
        <taxon>Spiralia</taxon>
        <taxon>Lophotrochozoa</taxon>
        <taxon>Platyhelminthes</taxon>
        <taxon>Trematoda</taxon>
        <taxon>Digenea</taxon>
        <taxon>Plagiorchiida</taxon>
        <taxon>Echinostomata</taxon>
        <taxon>Echinostomatoidea</taxon>
        <taxon>Echinostomatidae</taxon>
        <taxon>Echinostoma</taxon>
    </lineage>
</organism>
<reference evidence="4" key="1">
    <citation type="submission" date="2016-06" db="UniProtKB">
        <authorList>
            <consortium name="WormBaseParasite"/>
        </authorList>
    </citation>
    <scope>IDENTIFICATION</scope>
</reference>
<feature type="region of interest" description="Disordered" evidence="1">
    <location>
        <begin position="1"/>
        <end position="24"/>
    </location>
</feature>
<evidence type="ECO:0000313" key="3">
    <source>
        <dbReference type="Proteomes" id="UP000272942"/>
    </source>
</evidence>
<evidence type="ECO:0000256" key="1">
    <source>
        <dbReference type="SAM" id="MobiDB-lite"/>
    </source>
</evidence>
<dbReference type="AlphaFoldDB" id="A0A183BBS5"/>